<feature type="domain" description="DUF306" evidence="1">
    <location>
        <begin position="131"/>
        <end position="227"/>
    </location>
</feature>
<evidence type="ECO:0000313" key="3">
    <source>
        <dbReference type="Proteomes" id="UP001156703"/>
    </source>
</evidence>
<sequence length="231" mass="24455">MRLAILATAAAVTLSGCETMMPPPGGPPPVAGASYRASGTEPFWGLTLDGRQMVFSNADGMRVAEPQPRAIHGFAGDIYQGRRINLNIVHGQRCSDGMSDRTYPDKVQVSVDGRRFEGCGGPVETAQSGTVEGDWNVLAVGRQLVSGDSYKLSLAGGRLSGQFGCNRMSGPYRIERQTLVAGPVVATRMACPDMRAETAASQILAQPMQIAWTTSGNLILSNAAGEIRLAR</sequence>
<dbReference type="Gene3D" id="2.40.128.270">
    <property type="match status" value="1"/>
</dbReference>
<name>A0ABQ5Z4Z8_9SPHN</name>
<dbReference type="EMBL" id="BSOO01000001">
    <property type="protein sequence ID" value="GLR46441.1"/>
    <property type="molecule type" value="Genomic_DNA"/>
</dbReference>
<dbReference type="InterPro" id="IPR053147">
    <property type="entry name" value="Hsp_HslJ-like"/>
</dbReference>
<dbReference type="InterPro" id="IPR038670">
    <property type="entry name" value="HslJ-like_sf"/>
</dbReference>
<proteinExistence type="predicted"/>
<dbReference type="InterPro" id="IPR005184">
    <property type="entry name" value="DUF306_Meta_HslJ"/>
</dbReference>
<accession>A0ABQ5Z4Z8</accession>
<reference evidence="3" key="1">
    <citation type="journal article" date="2019" name="Int. J. Syst. Evol. Microbiol.">
        <title>The Global Catalogue of Microorganisms (GCM) 10K type strain sequencing project: providing services to taxonomists for standard genome sequencing and annotation.</title>
        <authorList>
            <consortium name="The Broad Institute Genomics Platform"/>
            <consortium name="The Broad Institute Genome Sequencing Center for Infectious Disease"/>
            <person name="Wu L."/>
            <person name="Ma J."/>
        </authorList>
    </citation>
    <scope>NUCLEOTIDE SEQUENCE [LARGE SCALE GENOMIC DNA]</scope>
    <source>
        <strain evidence="3">NBRC 102146</strain>
    </source>
</reference>
<dbReference type="RefSeq" id="WP_029940482.1">
    <property type="nucleotide sequence ID" value="NZ_BSOO01000001.1"/>
</dbReference>
<comment type="caution">
    <text evidence="2">The sequence shown here is derived from an EMBL/GenBank/DDBJ whole genome shotgun (WGS) entry which is preliminary data.</text>
</comment>
<evidence type="ECO:0000313" key="2">
    <source>
        <dbReference type="EMBL" id="GLR46441.1"/>
    </source>
</evidence>
<gene>
    <name evidence="2" type="ORF">GCM10007925_01520</name>
</gene>
<dbReference type="PROSITE" id="PS51257">
    <property type="entry name" value="PROKAR_LIPOPROTEIN"/>
    <property type="match status" value="1"/>
</dbReference>
<evidence type="ECO:0000259" key="1">
    <source>
        <dbReference type="Pfam" id="PF03724"/>
    </source>
</evidence>
<protein>
    <recommendedName>
        <fullName evidence="1">DUF306 domain-containing protein</fullName>
    </recommendedName>
</protein>
<dbReference type="PANTHER" id="PTHR35535:SF1">
    <property type="entry name" value="HEAT SHOCK PROTEIN HSLJ"/>
    <property type="match status" value="1"/>
</dbReference>
<dbReference type="Pfam" id="PF03724">
    <property type="entry name" value="META"/>
    <property type="match status" value="1"/>
</dbReference>
<dbReference type="PANTHER" id="PTHR35535">
    <property type="entry name" value="HEAT SHOCK PROTEIN HSLJ"/>
    <property type="match status" value="1"/>
</dbReference>
<dbReference type="Proteomes" id="UP001156703">
    <property type="component" value="Unassembled WGS sequence"/>
</dbReference>
<keyword evidence="3" id="KW-1185">Reference proteome</keyword>
<organism evidence="2 3">
    <name type="scientific">Sphingomonas astaxanthinifaciens DSM 22298</name>
    <dbReference type="NCBI Taxonomy" id="1123267"/>
    <lineage>
        <taxon>Bacteria</taxon>
        <taxon>Pseudomonadati</taxon>
        <taxon>Pseudomonadota</taxon>
        <taxon>Alphaproteobacteria</taxon>
        <taxon>Sphingomonadales</taxon>
        <taxon>Sphingomonadaceae</taxon>
        <taxon>Sphingomonas</taxon>
    </lineage>
</organism>